<dbReference type="InterPro" id="IPR021392">
    <property type="entry name" value="Focadhesin_C"/>
</dbReference>
<evidence type="ECO:0008006" key="5">
    <source>
        <dbReference type="Google" id="ProtNLM"/>
    </source>
</evidence>
<evidence type="ECO:0000259" key="1">
    <source>
        <dbReference type="Pfam" id="PF11229"/>
    </source>
</evidence>
<protein>
    <recommendedName>
        <fullName evidence="5">DUF3730 domain-containing protein</fullName>
    </recommendedName>
</protein>
<dbReference type="InterPro" id="IPR045163">
    <property type="entry name" value="Focadhesin/RST1"/>
</dbReference>
<dbReference type="GO" id="GO:0060147">
    <property type="term" value="P:regulation of post-transcriptional gene silencing"/>
    <property type="evidence" value="ECO:0007669"/>
    <property type="project" value="InterPro"/>
</dbReference>
<reference evidence="3" key="1">
    <citation type="journal article" date="2023" name="Mol. Biol. Evol.">
        <title>Third-Generation Sequencing Reveals the Adaptive Role of the Epigenome in Three Deep-Sea Polychaetes.</title>
        <authorList>
            <person name="Perez M."/>
            <person name="Aroh O."/>
            <person name="Sun Y."/>
            <person name="Lan Y."/>
            <person name="Juniper S.K."/>
            <person name="Young C.R."/>
            <person name="Angers B."/>
            <person name="Qian P.Y."/>
        </authorList>
    </citation>
    <scope>NUCLEOTIDE SEQUENCE</scope>
    <source>
        <strain evidence="3">P08H-3</strain>
    </source>
</reference>
<keyword evidence="4" id="KW-1185">Reference proteome</keyword>
<name>A0AAD9N3W5_9ANNE</name>
<dbReference type="EMBL" id="JAODUP010000267">
    <property type="protein sequence ID" value="KAK2154493.1"/>
    <property type="molecule type" value="Genomic_DNA"/>
</dbReference>
<organism evidence="3 4">
    <name type="scientific">Paralvinella palmiformis</name>
    <dbReference type="NCBI Taxonomy" id="53620"/>
    <lineage>
        <taxon>Eukaryota</taxon>
        <taxon>Metazoa</taxon>
        <taxon>Spiralia</taxon>
        <taxon>Lophotrochozoa</taxon>
        <taxon>Annelida</taxon>
        <taxon>Polychaeta</taxon>
        <taxon>Sedentaria</taxon>
        <taxon>Canalipalpata</taxon>
        <taxon>Terebellida</taxon>
        <taxon>Terebelliformia</taxon>
        <taxon>Alvinellidae</taxon>
        <taxon>Paralvinella</taxon>
    </lineage>
</organism>
<dbReference type="Pfam" id="PF11229">
    <property type="entry name" value="Focadhesin"/>
    <property type="match status" value="1"/>
</dbReference>
<dbReference type="PANTHER" id="PTHR16212">
    <property type="entry name" value="FOCADHESIN FAMILY MEMBER"/>
    <property type="match status" value="1"/>
</dbReference>
<dbReference type="InterPro" id="IPR016024">
    <property type="entry name" value="ARM-type_fold"/>
</dbReference>
<dbReference type="PANTHER" id="PTHR16212:SF4">
    <property type="entry name" value="FOCADHESIN"/>
    <property type="match status" value="1"/>
</dbReference>
<dbReference type="InterPro" id="IPR022542">
    <property type="entry name" value="FOCAD/RST1_DUF3730"/>
</dbReference>
<sequence length="1574" mass="174561">MSWFHRRQLVKEPDIKSPAEVLLFDKCTYPDQVVSTSCCKAVLYLVRKHFIPYTEALQSLLNLTPSSKNVNSISAAICDLLILQLVALVEETGNYICPYNIRDPPHPLITMIASRPDSWTALQVQLSRLFLIKNSRISDHLLAMLEPVIKFVLLEPAQSTYFVPLRMSLVTSLIHAASGSDVWGVYKVLVDVIANCQMKTSQNLSEVCHHLTCLTYSALSMQQMTSDPNQMSPGTKQKTVETIVMAVLEFCTQACARDDQNVDISLSDIRIMLYLYHRTTSCNNWSSADNMPRISDDDTLVAMAMLPVLQIISTPDVTKETGSAHQILATKVLTMIKDLTQSVTIRRDMIGSSEKIPVYQSAVSVLSSEGYINQGFLLLAKLFSRSRESARYWLNSNQSAASFPSGIPYQMICLVSSLLIRSNDSAMISTSLSVLERIVKQDESLSPSMLPLLLYRISQLTDPDCKLTVLQSIPNMVTHKLALAPVLHSLQILGKNPKLKAVAMSMMVTLWKQQDRCFPYLQQLVLETTQSSQSYHRLVDEVTVAQAACIKHICSLRPHQHGADVLPSLSHIITHHTSDTQSPAVALLLDALYTLCQTEVIDIQTAWSVLSPKLSSEKRPLVVSGICHLLSLVPELEADTKEYEKFKASTLQLLWRYTESPVPLISGSAFRALAEFSAEDFIPSLSSDKIRAIIETTTKTTTTTTTKMTTEGAPEEQPEVISGYCYVQLLKTLDPAVYEDYELFLASLVKQEVAGLPRNRPVAKSANTDTSHHQNKSTSAIPTLIQVEFERNKTPTLRASLAVGVLLTYDPPVSTDRHGNPKPQQVIQRGRHYQQMLYTLIHEVPIQSGDWHQTLILPDGWMMFMERCYQGYLEGHQVELSQQLERGQAADPDDIVYQKKTAWLWARDKLTDLIKSVSSGNPSSQANSLCALSALAVAAFTHAASLEDDDLQLAEGATEYLTPTHWICVIMETLLCILDHKHVAKLRILNICHLRLEDIRSPSSVLTQCGAGIALSMMVPIMVSNNIDNIYLVLRVLSTALPGISHQTEQSQLIFYHSLSLGRVLGKLFEENFTETADTEGMVAVWKALTDLETSCLSDVSHRVGAFLGLTVCLVAMSLDINMTNRIHTCTIQEKLLVSMETVSQTDTSFETLCLCLAVVVGTGYVNNILTQDVVDQVVAKLYHIQLSNRQTPGVALALGLICHLLLVANHPTVTDLTIKLFGSWLNALSDEDLPTLQRLAFLKGTMALAGSENIMFGMSSATSSQSGVSIADLIKVVQNVVNHDNDLGLRSSCAWQLGQLWMATAVTGANQLSAPLSYHHLSDVSVIRAVVDVIIDAGKNGPDKVADGELLVTIKTLIAGSSHPLPPLNWAAVLSPVLRMTYGTDVEYYCLRLAVQQSATSPNASFLVTSWVLPPIWHTLEHTTQLMLLQKLPILVKTMQFSKLKEFLEGDFNRPFIRLYAGNTDVQDTKILRELRQSAMEGLQGALCVPDPPEMIKQLLHQTVESVYDVMPKEVDVPLYTLMSDCLDQLSDDILDHITSKDFADIEFYKKAMFLRCLLVSSGHQPLAWLNRA</sequence>
<accession>A0AAD9N3W5</accession>
<dbReference type="SUPFAM" id="SSF48371">
    <property type="entry name" value="ARM repeat"/>
    <property type="match status" value="1"/>
</dbReference>
<dbReference type="Pfam" id="PF12530">
    <property type="entry name" value="DUF3730"/>
    <property type="match status" value="1"/>
</dbReference>
<feature type="domain" description="Focadhesin C-terminal" evidence="1">
    <location>
        <begin position="1181"/>
        <end position="1572"/>
    </location>
</feature>
<evidence type="ECO:0000313" key="3">
    <source>
        <dbReference type="EMBL" id="KAK2154493.1"/>
    </source>
</evidence>
<proteinExistence type="predicted"/>
<gene>
    <name evidence="3" type="ORF">LSH36_267g02034</name>
</gene>
<evidence type="ECO:0000313" key="4">
    <source>
        <dbReference type="Proteomes" id="UP001208570"/>
    </source>
</evidence>
<evidence type="ECO:0000259" key="2">
    <source>
        <dbReference type="Pfam" id="PF12530"/>
    </source>
</evidence>
<feature type="domain" description="DUF3730" evidence="2">
    <location>
        <begin position="450"/>
        <end position="673"/>
    </location>
</feature>
<dbReference type="Proteomes" id="UP001208570">
    <property type="component" value="Unassembled WGS sequence"/>
</dbReference>
<comment type="caution">
    <text evidence="3">The sequence shown here is derived from an EMBL/GenBank/DDBJ whole genome shotgun (WGS) entry which is preliminary data.</text>
</comment>